<dbReference type="STRING" id="112248.SAMN05444392_1184"/>
<dbReference type="AlphaFoldDB" id="A0A1M5B3Q0"/>
<evidence type="ECO:0000313" key="3">
    <source>
        <dbReference type="Proteomes" id="UP000184476"/>
    </source>
</evidence>
<organism evidence="2 3">
    <name type="scientific">Seinonella peptonophila</name>
    <dbReference type="NCBI Taxonomy" id="112248"/>
    <lineage>
        <taxon>Bacteria</taxon>
        <taxon>Bacillati</taxon>
        <taxon>Bacillota</taxon>
        <taxon>Bacilli</taxon>
        <taxon>Bacillales</taxon>
        <taxon>Thermoactinomycetaceae</taxon>
        <taxon>Seinonella</taxon>
    </lineage>
</organism>
<proteinExistence type="predicted"/>
<dbReference type="RefSeq" id="WP_073157976.1">
    <property type="nucleotide sequence ID" value="NZ_FQVL01000018.1"/>
</dbReference>
<sequence>MPEDKPNRKINISKFRESLTPQGTKAKDLPRESSEGVELVMGGTMYAFGKDDLPNRQYFFNGGFIGETFDPDTKRFEYSCNPDRGNPLRDIAKIQQFRKERGEPLIPDEYLAREEVVDLMKELYKSKKI</sequence>
<reference evidence="2 3" key="1">
    <citation type="submission" date="2016-11" db="EMBL/GenBank/DDBJ databases">
        <authorList>
            <person name="Jaros S."/>
            <person name="Januszkiewicz K."/>
            <person name="Wedrychowicz H."/>
        </authorList>
    </citation>
    <scope>NUCLEOTIDE SEQUENCE [LARGE SCALE GENOMIC DNA]</scope>
    <source>
        <strain evidence="2 3">DSM 44666</strain>
    </source>
</reference>
<evidence type="ECO:0000256" key="1">
    <source>
        <dbReference type="SAM" id="MobiDB-lite"/>
    </source>
</evidence>
<dbReference type="EMBL" id="FQVL01000018">
    <property type="protein sequence ID" value="SHF37078.1"/>
    <property type="molecule type" value="Genomic_DNA"/>
</dbReference>
<dbReference type="Proteomes" id="UP000184476">
    <property type="component" value="Unassembled WGS sequence"/>
</dbReference>
<gene>
    <name evidence="2" type="ORF">SAMN05444392_1184</name>
</gene>
<evidence type="ECO:0000313" key="2">
    <source>
        <dbReference type="EMBL" id="SHF37078.1"/>
    </source>
</evidence>
<feature type="compositionally biased region" description="Basic and acidic residues" evidence="1">
    <location>
        <begin position="25"/>
        <end position="34"/>
    </location>
</feature>
<keyword evidence="3" id="KW-1185">Reference proteome</keyword>
<feature type="region of interest" description="Disordered" evidence="1">
    <location>
        <begin position="1"/>
        <end position="34"/>
    </location>
</feature>
<name>A0A1M5B3Q0_9BACL</name>
<accession>A0A1M5B3Q0</accession>
<protein>
    <submittedName>
        <fullName evidence="2">Uncharacterized protein</fullName>
    </submittedName>
</protein>